<keyword evidence="2" id="KW-1185">Reference proteome</keyword>
<accession>A0A1M4ZKZ3</accession>
<dbReference type="Gene3D" id="1.10.10.410">
    <property type="match status" value="1"/>
</dbReference>
<dbReference type="InterPro" id="IPR023168">
    <property type="entry name" value="GatB_Yqey_C_2"/>
</dbReference>
<dbReference type="RefSeq" id="WP_073052348.1">
    <property type="nucleotide sequence ID" value="NZ_FQUP01000001.1"/>
</dbReference>
<dbReference type="Gene3D" id="1.10.1510.10">
    <property type="entry name" value="Uncharacterised protein YqeY/AIM41 PF09424, N-terminal domain"/>
    <property type="match status" value="1"/>
</dbReference>
<dbReference type="EMBL" id="FQUP01000001">
    <property type="protein sequence ID" value="SHF18638.1"/>
    <property type="molecule type" value="Genomic_DNA"/>
</dbReference>
<evidence type="ECO:0008006" key="3">
    <source>
        <dbReference type="Google" id="ProtNLM"/>
    </source>
</evidence>
<dbReference type="PANTHER" id="PTHR28055">
    <property type="entry name" value="ALTERED INHERITANCE OF MITOCHONDRIA PROTEIN 41, MITOCHONDRIAL"/>
    <property type="match status" value="1"/>
</dbReference>
<evidence type="ECO:0000313" key="1">
    <source>
        <dbReference type="EMBL" id="SHF18638.1"/>
    </source>
</evidence>
<dbReference type="AlphaFoldDB" id="A0A1M4ZKZ3"/>
<name>A0A1M4ZKZ3_9HYPH</name>
<dbReference type="InterPro" id="IPR003789">
    <property type="entry name" value="Asn/Gln_tRNA_amidoTrase-B-like"/>
</dbReference>
<sequence>MRDRINQDLKTAMLAKDKQRTGTLRLISAAIKDRDILARGAGTTAASDSELIDLLAKMVKQRQESARIYEDNARPELAAQERAEITVIEEYLPRQLDEAGVKAAIDAAIAATGAVGIKDMGKVMGELKAHHAGAMDFAKAGAAVKAALTA</sequence>
<dbReference type="InterPro" id="IPR019004">
    <property type="entry name" value="YqeY/Aim41"/>
</dbReference>
<dbReference type="Proteomes" id="UP000184485">
    <property type="component" value="Unassembled WGS sequence"/>
</dbReference>
<dbReference type="SUPFAM" id="SSF89095">
    <property type="entry name" value="GatB/YqeY motif"/>
    <property type="match status" value="1"/>
</dbReference>
<evidence type="ECO:0000313" key="2">
    <source>
        <dbReference type="Proteomes" id="UP000184485"/>
    </source>
</evidence>
<proteinExistence type="predicted"/>
<gene>
    <name evidence="1" type="ORF">SAMN02745157_1848</name>
</gene>
<dbReference type="GO" id="GO:0016884">
    <property type="term" value="F:carbon-nitrogen ligase activity, with glutamine as amido-N-donor"/>
    <property type="evidence" value="ECO:0007669"/>
    <property type="project" value="InterPro"/>
</dbReference>
<dbReference type="OrthoDB" id="9788127at2"/>
<organism evidence="1 2">
    <name type="scientific">Kaistia soli DSM 19436</name>
    <dbReference type="NCBI Taxonomy" id="1122133"/>
    <lineage>
        <taxon>Bacteria</taxon>
        <taxon>Pseudomonadati</taxon>
        <taxon>Pseudomonadota</taxon>
        <taxon>Alphaproteobacteria</taxon>
        <taxon>Hyphomicrobiales</taxon>
        <taxon>Kaistiaceae</taxon>
        <taxon>Kaistia</taxon>
    </lineage>
</organism>
<dbReference type="STRING" id="1122133.SAMN02745157_1848"/>
<dbReference type="InterPro" id="IPR042184">
    <property type="entry name" value="YqeY/Aim41_N"/>
</dbReference>
<protein>
    <recommendedName>
        <fullName evidence="3">Glutamyl-tRNA amidotransferase</fullName>
    </recommendedName>
</protein>
<dbReference type="Pfam" id="PF09424">
    <property type="entry name" value="YqeY"/>
    <property type="match status" value="1"/>
</dbReference>
<dbReference type="PANTHER" id="PTHR28055:SF1">
    <property type="entry name" value="ALTERED INHERITANCE OF MITOCHONDRIA PROTEIN 41, MITOCHONDRIAL"/>
    <property type="match status" value="1"/>
</dbReference>
<reference evidence="1 2" key="1">
    <citation type="submission" date="2016-11" db="EMBL/GenBank/DDBJ databases">
        <authorList>
            <person name="Jaros S."/>
            <person name="Januszkiewicz K."/>
            <person name="Wedrychowicz H."/>
        </authorList>
    </citation>
    <scope>NUCLEOTIDE SEQUENCE [LARGE SCALE GENOMIC DNA]</scope>
    <source>
        <strain evidence="1 2">DSM 19436</strain>
    </source>
</reference>